<dbReference type="GO" id="GO:0005525">
    <property type="term" value="F:GTP binding"/>
    <property type="evidence" value="ECO:0007669"/>
    <property type="project" value="UniProtKB-KW"/>
</dbReference>
<dbReference type="PANTHER" id="PTHR45782:SF4">
    <property type="entry name" value="MITOCHONDRIAL RIBOSOME-ASSOCIATED GTPASE 1"/>
    <property type="match status" value="1"/>
</dbReference>
<dbReference type="Proteomes" id="UP000277811">
    <property type="component" value="Unassembled WGS sequence"/>
</dbReference>
<name>A0A498R389_9FIRM</name>
<dbReference type="CDD" id="cd01856">
    <property type="entry name" value="YlqF"/>
    <property type="match status" value="1"/>
</dbReference>
<dbReference type="EMBL" id="UPPP01000057">
    <property type="protein sequence ID" value="VBB05639.1"/>
    <property type="molecule type" value="Genomic_DNA"/>
</dbReference>
<comment type="function">
    <text evidence="4">Required for a late step of 50S ribosomal subunit assembly. Has GTPase activity.</text>
</comment>
<dbReference type="InterPro" id="IPR016478">
    <property type="entry name" value="GTPase_MTG1"/>
</dbReference>
<dbReference type="Pfam" id="PF01926">
    <property type="entry name" value="MMR_HSR1"/>
    <property type="match status" value="1"/>
</dbReference>
<dbReference type="InterPro" id="IPR027417">
    <property type="entry name" value="P-loop_NTPase"/>
</dbReference>
<proteinExistence type="inferred from homology"/>
<dbReference type="Gene3D" id="1.10.1580.10">
    <property type="match status" value="1"/>
</dbReference>
<keyword evidence="3 4" id="KW-0342">GTP-binding</keyword>
<dbReference type="PROSITE" id="PS51721">
    <property type="entry name" value="G_CP"/>
    <property type="match status" value="1"/>
</dbReference>
<dbReference type="PANTHER" id="PTHR45782">
    <property type="entry name" value="MITOCHONDRIAL RIBOSOME-ASSOCIATED GTPASE 1"/>
    <property type="match status" value="1"/>
</dbReference>
<evidence type="ECO:0000256" key="5">
    <source>
        <dbReference type="PIRSR" id="PIRSR006230-1"/>
    </source>
</evidence>
<evidence type="ECO:0000256" key="2">
    <source>
        <dbReference type="ARBA" id="ARBA00022741"/>
    </source>
</evidence>
<organism evidence="7 8">
    <name type="scientific">Lucifera butyrica</name>
    <dbReference type="NCBI Taxonomy" id="1351585"/>
    <lineage>
        <taxon>Bacteria</taxon>
        <taxon>Bacillati</taxon>
        <taxon>Bacillota</taxon>
        <taxon>Negativicutes</taxon>
        <taxon>Veillonellales</taxon>
        <taxon>Veillonellaceae</taxon>
        <taxon>Lucifera</taxon>
    </lineage>
</organism>
<evidence type="ECO:0000256" key="3">
    <source>
        <dbReference type="ARBA" id="ARBA00023134"/>
    </source>
</evidence>
<keyword evidence="4" id="KW-0963">Cytoplasm</keyword>
<keyword evidence="2 4" id="KW-0547">Nucleotide-binding</keyword>
<feature type="binding site" evidence="5">
    <location>
        <begin position="130"/>
        <end position="135"/>
    </location>
    <ligand>
        <name>GTP</name>
        <dbReference type="ChEBI" id="CHEBI:37565"/>
    </ligand>
</feature>
<protein>
    <recommendedName>
        <fullName evidence="1 4">Ribosome biogenesis GTPase A</fullName>
    </recommendedName>
</protein>
<gene>
    <name evidence="7" type="ORF">LUCI_0849</name>
</gene>
<evidence type="ECO:0000256" key="4">
    <source>
        <dbReference type="PIRNR" id="PIRNR006230"/>
    </source>
</evidence>
<dbReference type="SUPFAM" id="SSF52540">
    <property type="entry name" value="P-loop containing nucleoside triphosphate hydrolases"/>
    <property type="match status" value="1"/>
</dbReference>
<dbReference type="NCBIfam" id="TIGR03596">
    <property type="entry name" value="GTPase_YlqF"/>
    <property type="match status" value="1"/>
</dbReference>
<dbReference type="AlphaFoldDB" id="A0A498R389"/>
<feature type="binding site" evidence="5">
    <location>
        <begin position="86"/>
        <end position="87"/>
    </location>
    <ligand>
        <name>GTP</name>
        <dbReference type="ChEBI" id="CHEBI:37565"/>
    </ligand>
</feature>
<dbReference type="PIRSF" id="PIRSF006230">
    <property type="entry name" value="MG442"/>
    <property type="match status" value="1"/>
</dbReference>
<dbReference type="InterPro" id="IPR023179">
    <property type="entry name" value="GTP-bd_ortho_bundle_sf"/>
</dbReference>
<comment type="subcellular location">
    <subcellularLocation>
        <location evidence="4">Cytoplasm</location>
    </subcellularLocation>
</comment>
<dbReference type="RefSeq" id="WP_122626618.1">
    <property type="nucleotide sequence ID" value="NZ_UPPP01000057.1"/>
</dbReference>
<dbReference type="GO" id="GO:0006412">
    <property type="term" value="P:translation"/>
    <property type="evidence" value="ECO:0007669"/>
    <property type="project" value="TreeGrafter"/>
</dbReference>
<sequence length="290" mass="32223">MEIQWFPGHMAKAHRMIKEHLKLVDVVIELLDARIPVSSANPMIHEVIENKPRILVLNKEDLAEPEWTERWVKYFTGRGLPVVKLNSATGRGMRELVGRVEAIGGDKMARLAAKGIKGRAIRAMILGIPNVGKSSLINRLLGTAAVRTADKPGVTRGKQWIRIGKTLELLDTPGVLWPKLEDADVAFKLALTGAINDDVYDLEKVIHQFLAWLKQYHSERLLARYQLSVPLPVDDGELLGRIGAKRGCLRSGGIIDYEKAGKIVLQEFRAGKLGPITLDYPPEPVNQGNE</sequence>
<feature type="binding site" evidence="5">
    <location>
        <begin position="58"/>
        <end position="61"/>
    </location>
    <ligand>
        <name>GTP</name>
        <dbReference type="ChEBI" id="CHEBI:37565"/>
    </ligand>
</feature>
<comment type="similarity">
    <text evidence="4">Belongs to the TRAFAC class YlqF/YawG GTPase family. MTG1 subfamily.</text>
</comment>
<dbReference type="InterPro" id="IPR019991">
    <property type="entry name" value="GTP-bd_ribosome_bgen"/>
</dbReference>
<feature type="domain" description="CP-type G" evidence="6">
    <location>
        <begin position="14"/>
        <end position="178"/>
    </location>
</feature>
<feature type="binding site" evidence="5">
    <location>
        <position position="174"/>
    </location>
    <ligand>
        <name>GTP</name>
        <dbReference type="ChEBI" id="CHEBI:37565"/>
    </ligand>
</feature>
<dbReference type="Gene3D" id="3.40.50.300">
    <property type="entry name" value="P-loop containing nucleotide triphosphate hydrolases"/>
    <property type="match status" value="1"/>
</dbReference>
<dbReference type="OrthoDB" id="9779790at2"/>
<dbReference type="GO" id="GO:0003924">
    <property type="term" value="F:GTPase activity"/>
    <property type="evidence" value="ECO:0007669"/>
    <property type="project" value="TreeGrafter"/>
</dbReference>
<evidence type="ECO:0000313" key="7">
    <source>
        <dbReference type="EMBL" id="VBB05639.1"/>
    </source>
</evidence>
<dbReference type="GO" id="GO:0005737">
    <property type="term" value="C:cytoplasm"/>
    <property type="evidence" value="ECO:0007669"/>
    <property type="project" value="UniProtKB-SubCell"/>
</dbReference>
<evidence type="ECO:0000313" key="8">
    <source>
        <dbReference type="Proteomes" id="UP000277811"/>
    </source>
</evidence>
<accession>A0A498R389</accession>
<reference evidence="7 8" key="1">
    <citation type="submission" date="2018-06" db="EMBL/GenBank/DDBJ databases">
        <authorList>
            <person name="Strepis N."/>
        </authorList>
    </citation>
    <scope>NUCLEOTIDE SEQUENCE [LARGE SCALE GENOMIC DNA]</scope>
    <source>
        <strain evidence="7">LUCI</strain>
    </source>
</reference>
<dbReference type="InterPro" id="IPR030378">
    <property type="entry name" value="G_CP_dom"/>
</dbReference>
<evidence type="ECO:0000256" key="1">
    <source>
        <dbReference type="ARBA" id="ARBA00014898"/>
    </source>
</evidence>
<keyword evidence="8" id="KW-1185">Reference proteome</keyword>
<dbReference type="FunFam" id="3.40.50.300:FF:000590">
    <property type="entry name" value="Ribosome biogenesis GTPase A"/>
    <property type="match status" value="1"/>
</dbReference>
<dbReference type="InterPro" id="IPR006073">
    <property type="entry name" value="GTP-bd"/>
</dbReference>
<evidence type="ECO:0000259" key="6">
    <source>
        <dbReference type="PROSITE" id="PS51721"/>
    </source>
</evidence>